<evidence type="ECO:0008006" key="4">
    <source>
        <dbReference type="Google" id="ProtNLM"/>
    </source>
</evidence>
<dbReference type="Proteomes" id="UP000658127">
    <property type="component" value="Unassembled WGS sequence"/>
</dbReference>
<evidence type="ECO:0000256" key="1">
    <source>
        <dbReference type="SAM" id="SignalP"/>
    </source>
</evidence>
<evidence type="ECO:0000313" key="3">
    <source>
        <dbReference type="Proteomes" id="UP000658127"/>
    </source>
</evidence>
<organism evidence="2 3">
    <name type="scientific">Nocardia rhizosphaerihabitans</name>
    <dbReference type="NCBI Taxonomy" id="1691570"/>
    <lineage>
        <taxon>Bacteria</taxon>
        <taxon>Bacillati</taxon>
        <taxon>Actinomycetota</taxon>
        <taxon>Actinomycetes</taxon>
        <taxon>Mycobacteriales</taxon>
        <taxon>Nocardiaceae</taxon>
        <taxon>Nocardia</taxon>
    </lineage>
</organism>
<evidence type="ECO:0000313" key="2">
    <source>
        <dbReference type="EMBL" id="GGN78773.1"/>
    </source>
</evidence>
<protein>
    <recommendedName>
        <fullName evidence="4">Secreted protein</fullName>
    </recommendedName>
</protein>
<feature type="chain" id="PRO_5045158189" description="Secreted protein" evidence="1">
    <location>
        <begin position="31"/>
        <end position="144"/>
    </location>
</feature>
<reference evidence="3" key="1">
    <citation type="journal article" date="2019" name="Int. J. Syst. Evol. Microbiol.">
        <title>The Global Catalogue of Microorganisms (GCM) 10K type strain sequencing project: providing services to taxonomists for standard genome sequencing and annotation.</title>
        <authorList>
            <consortium name="The Broad Institute Genomics Platform"/>
            <consortium name="The Broad Institute Genome Sequencing Center for Infectious Disease"/>
            <person name="Wu L."/>
            <person name="Ma J."/>
        </authorList>
    </citation>
    <scope>NUCLEOTIDE SEQUENCE [LARGE SCALE GENOMIC DNA]</scope>
    <source>
        <strain evidence="3">CGMCC 4.7329</strain>
    </source>
</reference>
<sequence>MISARISALSAGGALASATLLALTAAPASAASGGEFETIYSLTNGACIAVVDSSVHGPGYPDSAAFTVSTNMTGVGACSLKVTLHWKNLTTSETGIRVVHAIGPGAWMSDPKSSIFQPGHGQFVATVTVDAVHLGESGQVEFSV</sequence>
<accession>A0ABQ2KCC6</accession>
<proteinExistence type="predicted"/>
<name>A0ABQ2KCC6_9NOCA</name>
<comment type="caution">
    <text evidence="2">The sequence shown here is derived from an EMBL/GenBank/DDBJ whole genome shotgun (WGS) entry which is preliminary data.</text>
</comment>
<feature type="signal peptide" evidence="1">
    <location>
        <begin position="1"/>
        <end position="30"/>
    </location>
</feature>
<dbReference type="EMBL" id="BMNE01000003">
    <property type="protein sequence ID" value="GGN78773.1"/>
    <property type="molecule type" value="Genomic_DNA"/>
</dbReference>
<gene>
    <name evidence="2" type="ORF">GCM10011610_26690</name>
</gene>
<keyword evidence="1" id="KW-0732">Signal</keyword>
<keyword evidence="3" id="KW-1185">Reference proteome</keyword>